<reference evidence="4" key="1">
    <citation type="submission" date="2017-06" db="EMBL/GenBank/DDBJ databases">
        <title>Capnocytophaga spp. assemblies.</title>
        <authorList>
            <person name="Gulvik C.A."/>
        </authorList>
    </citation>
    <scope>NUCLEOTIDE SEQUENCE [LARGE SCALE GENOMIC DNA]</scope>
    <source>
        <strain evidence="4">H4486</strain>
    </source>
</reference>
<dbReference type="Gene3D" id="1.10.530.10">
    <property type="match status" value="1"/>
</dbReference>
<dbReference type="Pfam" id="PF01832">
    <property type="entry name" value="Glucosaminidase"/>
    <property type="match status" value="1"/>
</dbReference>
<dbReference type="InterPro" id="IPR002901">
    <property type="entry name" value="MGlyc_endo_b_GlcNAc-like_dom"/>
</dbReference>
<evidence type="ECO:0000313" key="3">
    <source>
        <dbReference type="EMBL" id="ATA79862.1"/>
    </source>
</evidence>
<evidence type="ECO:0000313" key="4">
    <source>
        <dbReference type="Proteomes" id="UP000217334"/>
    </source>
</evidence>
<dbReference type="PANTHER" id="PTHR33308">
    <property type="entry name" value="PEPTIDOGLYCAN HYDROLASE FLGJ"/>
    <property type="match status" value="1"/>
</dbReference>
<organism evidence="3 4">
    <name type="scientific">Capnocytophaga sputigena</name>
    <dbReference type="NCBI Taxonomy" id="1019"/>
    <lineage>
        <taxon>Bacteria</taxon>
        <taxon>Pseudomonadati</taxon>
        <taxon>Bacteroidota</taxon>
        <taxon>Flavobacteriia</taxon>
        <taxon>Flavobacteriales</taxon>
        <taxon>Flavobacteriaceae</taxon>
        <taxon>Capnocytophaga</taxon>
    </lineage>
</organism>
<dbReference type="Proteomes" id="UP000217334">
    <property type="component" value="Chromosome"/>
</dbReference>
<dbReference type="InterPro" id="IPR051056">
    <property type="entry name" value="Glycosyl_Hydrolase_73"/>
</dbReference>
<sequence>MTNNEQQIALFVATYKPYALETERKTGISHLFILAQAALESAWGTHAPGNMFFGVKAKANTPADDRQLLVTTEVLSCDWQTYQRNPALQKFPEVLNVTKRTDGKYTYKVKDWFRKYPTPEACFTDHALFFLHNPRYAEALKVKTDPYLFAEAIARAGYATAPDYATQLKKIIKQLSK</sequence>
<dbReference type="PANTHER" id="PTHR33308:SF9">
    <property type="entry name" value="PEPTIDOGLYCAN HYDROLASE FLGJ"/>
    <property type="match status" value="1"/>
</dbReference>
<protein>
    <submittedName>
        <fullName evidence="3">Peptidoglycan hydrolase</fullName>
    </submittedName>
</protein>
<name>A0A250F3Z4_CAPSP</name>
<evidence type="ECO:0000259" key="2">
    <source>
        <dbReference type="SMART" id="SM00047"/>
    </source>
</evidence>
<dbReference type="SMART" id="SM00047">
    <property type="entry name" value="LYZ2"/>
    <property type="match status" value="1"/>
</dbReference>
<feature type="domain" description="Mannosyl-glycoprotein endo-beta-N-acetylglucosamidase-like" evidence="2">
    <location>
        <begin position="1"/>
        <end position="177"/>
    </location>
</feature>
<keyword evidence="1 3" id="KW-0378">Hydrolase</keyword>
<gene>
    <name evidence="3" type="ORF">CGC59_09295</name>
</gene>
<proteinExistence type="predicted"/>
<evidence type="ECO:0000256" key="1">
    <source>
        <dbReference type="ARBA" id="ARBA00022801"/>
    </source>
</evidence>
<dbReference type="GO" id="GO:0004040">
    <property type="term" value="F:amidase activity"/>
    <property type="evidence" value="ECO:0007669"/>
    <property type="project" value="InterPro"/>
</dbReference>
<dbReference type="AlphaFoldDB" id="A0A250F3Z4"/>
<dbReference type="EMBL" id="CP022383">
    <property type="protein sequence ID" value="ATA79862.1"/>
    <property type="molecule type" value="Genomic_DNA"/>
</dbReference>
<dbReference type="RefSeq" id="WP_095901716.1">
    <property type="nucleotide sequence ID" value="NZ_CP022383.1"/>
</dbReference>
<accession>A0A250F3Z4</accession>